<keyword evidence="2" id="KW-0378">Hydrolase</keyword>
<dbReference type="Proteomes" id="UP001151760">
    <property type="component" value="Unassembled WGS sequence"/>
</dbReference>
<comment type="caution">
    <text evidence="5">The sequence shown here is derived from an EMBL/GenBank/DDBJ whole genome shotgun (WGS) entry which is preliminary data.</text>
</comment>
<dbReference type="InterPro" id="IPR012337">
    <property type="entry name" value="RNaseH-like_sf"/>
</dbReference>
<evidence type="ECO:0000256" key="2">
    <source>
        <dbReference type="ARBA" id="ARBA00022801"/>
    </source>
</evidence>
<reference evidence="5" key="2">
    <citation type="submission" date="2022-01" db="EMBL/GenBank/DDBJ databases">
        <authorList>
            <person name="Yamashiro T."/>
            <person name="Shiraishi A."/>
            <person name="Satake H."/>
            <person name="Nakayama K."/>
        </authorList>
    </citation>
    <scope>NUCLEOTIDE SEQUENCE</scope>
</reference>
<feature type="region of interest" description="Disordered" evidence="3">
    <location>
        <begin position="262"/>
        <end position="305"/>
    </location>
</feature>
<feature type="compositionally biased region" description="Basic and acidic residues" evidence="3">
    <location>
        <begin position="270"/>
        <end position="281"/>
    </location>
</feature>
<dbReference type="InterPro" id="IPR043502">
    <property type="entry name" value="DNA/RNA_pol_sf"/>
</dbReference>
<proteinExistence type="predicted"/>
<name>A0ABQ4XIC0_9ASTR</name>
<feature type="domain" description="Integrase catalytic" evidence="4">
    <location>
        <begin position="1"/>
        <end position="83"/>
    </location>
</feature>
<evidence type="ECO:0000313" key="6">
    <source>
        <dbReference type="Proteomes" id="UP001151760"/>
    </source>
</evidence>
<dbReference type="InterPro" id="IPR039537">
    <property type="entry name" value="Retrotran_Ty1/copia-like"/>
</dbReference>
<evidence type="ECO:0000256" key="1">
    <source>
        <dbReference type="ARBA" id="ARBA00022723"/>
    </source>
</evidence>
<dbReference type="PANTHER" id="PTHR42648">
    <property type="entry name" value="TRANSPOSASE, PUTATIVE-RELATED"/>
    <property type="match status" value="1"/>
</dbReference>
<reference evidence="5" key="1">
    <citation type="journal article" date="2022" name="Int. J. Mol. Sci.">
        <title>Draft Genome of Tanacetum Coccineum: Genomic Comparison of Closely Related Tanacetum-Family Plants.</title>
        <authorList>
            <person name="Yamashiro T."/>
            <person name="Shiraishi A."/>
            <person name="Nakayama K."/>
            <person name="Satake H."/>
        </authorList>
    </citation>
    <scope>NUCLEOTIDE SEQUENCE</scope>
</reference>
<keyword evidence="6" id="KW-1185">Reference proteome</keyword>
<dbReference type="Pfam" id="PF07727">
    <property type="entry name" value="RVT_2"/>
    <property type="match status" value="1"/>
</dbReference>
<evidence type="ECO:0000313" key="5">
    <source>
        <dbReference type="EMBL" id="GJS65006.1"/>
    </source>
</evidence>
<dbReference type="PANTHER" id="PTHR42648:SF32">
    <property type="entry name" value="RIBONUCLEASE H-LIKE DOMAIN, GAG-PRE-INTEGRASE DOMAIN PROTEIN-RELATED"/>
    <property type="match status" value="1"/>
</dbReference>
<organism evidence="5 6">
    <name type="scientific">Tanacetum coccineum</name>
    <dbReference type="NCBI Taxonomy" id="301880"/>
    <lineage>
        <taxon>Eukaryota</taxon>
        <taxon>Viridiplantae</taxon>
        <taxon>Streptophyta</taxon>
        <taxon>Embryophyta</taxon>
        <taxon>Tracheophyta</taxon>
        <taxon>Spermatophyta</taxon>
        <taxon>Magnoliopsida</taxon>
        <taxon>eudicotyledons</taxon>
        <taxon>Gunneridae</taxon>
        <taxon>Pentapetalae</taxon>
        <taxon>asterids</taxon>
        <taxon>campanulids</taxon>
        <taxon>Asterales</taxon>
        <taxon>Asteraceae</taxon>
        <taxon>Asteroideae</taxon>
        <taxon>Anthemideae</taxon>
        <taxon>Anthemidinae</taxon>
        <taxon>Tanacetum</taxon>
    </lineage>
</organism>
<dbReference type="Pfam" id="PF25597">
    <property type="entry name" value="SH3_retrovirus"/>
    <property type="match status" value="1"/>
</dbReference>
<dbReference type="SUPFAM" id="SSF56672">
    <property type="entry name" value="DNA/RNA polymerases"/>
    <property type="match status" value="1"/>
</dbReference>
<evidence type="ECO:0000259" key="4">
    <source>
        <dbReference type="PROSITE" id="PS50994"/>
    </source>
</evidence>
<dbReference type="PROSITE" id="PS50994">
    <property type="entry name" value="INTEGRASE"/>
    <property type="match status" value="1"/>
</dbReference>
<protein>
    <submittedName>
        <fullName evidence="5">Ribonuclease H-like domain-containing protein</fullName>
    </submittedName>
</protein>
<dbReference type="InterPro" id="IPR001584">
    <property type="entry name" value="Integrase_cat-core"/>
</dbReference>
<dbReference type="Gene3D" id="3.30.420.10">
    <property type="entry name" value="Ribonuclease H-like superfamily/Ribonuclease H"/>
    <property type="match status" value="1"/>
</dbReference>
<dbReference type="SUPFAM" id="SSF53098">
    <property type="entry name" value="Ribonuclease H-like"/>
    <property type="match status" value="1"/>
</dbReference>
<accession>A0ABQ4XIC0</accession>
<evidence type="ECO:0000256" key="3">
    <source>
        <dbReference type="SAM" id="MobiDB-lite"/>
    </source>
</evidence>
<dbReference type="InterPro" id="IPR057670">
    <property type="entry name" value="SH3_retrovirus"/>
</dbReference>
<keyword evidence="1" id="KW-0479">Metal-binding</keyword>
<sequence length="666" mass="76212">MNEFCTKKGIQREYSIARTPQQNGVAERKNRTLIEAARTMLADSLLPIQFWAEAVHTACYVLNRVLVTKPQMKTPYELLMGKSPNISFMKPFGCPLTILNTMDHLSKFEGKSEEGYLLGYSTNSKGFRVYNRVTRKVQDCLHVDFLEDQMNQKGKGPDWMFDLDILSPSLNYIPVRKENQVDTAVKQSNSVDFEDVDDQQFIVHGSSSIGNKAVSEAITNDAQNKDSDESTVVKEVPLTIEDQDLQKEFENLMLQEIIDHSHMENQGIASEKRKEKDKEINDLSESDDDLPKDGIFHGNSFDDENKDTEEEIDLDINNMDNTINVSSSSTLRIHKNHPQRQIIGPTASGVKTRKQLQGTSTPHQALLSFICKQNRTNHKDQQTCLFACFLSQEEPKKITQALQDESWVEAMQEELLQFKLQNVWVLCDLPDGKRVIGTKWVFRNKRDERGTIIKNKARLVAQGYRQEEGVDYDEVFAPVARIEAIRLFLAFASFMGFSVYQMDVKSAFLYGNITEEVYVNQPPGFVDPHHPNKVYKVIKALYGLHQAPRAWYARLSTFLLKHGYRRGAIDKTLFIKRDRKDIMLVQVYVDDIIFGSTKTSMVKEFEELMQKEFTMSSLGELTFFLGLQVKQSTAGIFISQDKYVKDILNKFDLEQLKPAAHPIESA</sequence>
<dbReference type="InterPro" id="IPR013103">
    <property type="entry name" value="RVT_2"/>
</dbReference>
<gene>
    <name evidence="5" type="ORF">Tco_0679570</name>
</gene>
<dbReference type="EMBL" id="BQNB010009545">
    <property type="protein sequence ID" value="GJS65006.1"/>
    <property type="molecule type" value="Genomic_DNA"/>
</dbReference>
<dbReference type="InterPro" id="IPR036397">
    <property type="entry name" value="RNaseH_sf"/>
</dbReference>